<organism evidence="2 3">
    <name type="scientific">Mycena metata</name>
    <dbReference type="NCBI Taxonomy" id="1033252"/>
    <lineage>
        <taxon>Eukaryota</taxon>
        <taxon>Fungi</taxon>
        <taxon>Dikarya</taxon>
        <taxon>Basidiomycota</taxon>
        <taxon>Agaricomycotina</taxon>
        <taxon>Agaricomycetes</taxon>
        <taxon>Agaricomycetidae</taxon>
        <taxon>Agaricales</taxon>
        <taxon>Marasmiineae</taxon>
        <taxon>Mycenaceae</taxon>
        <taxon>Mycena</taxon>
    </lineage>
</organism>
<dbReference type="EMBL" id="JARKIB010000175">
    <property type="protein sequence ID" value="KAJ7728067.1"/>
    <property type="molecule type" value="Genomic_DNA"/>
</dbReference>
<evidence type="ECO:0000313" key="3">
    <source>
        <dbReference type="Proteomes" id="UP001215598"/>
    </source>
</evidence>
<feature type="region of interest" description="Disordered" evidence="1">
    <location>
        <begin position="212"/>
        <end position="234"/>
    </location>
</feature>
<feature type="compositionally biased region" description="Low complexity" evidence="1">
    <location>
        <begin position="848"/>
        <end position="864"/>
    </location>
</feature>
<feature type="compositionally biased region" description="Basic and acidic residues" evidence="1">
    <location>
        <begin position="212"/>
        <end position="225"/>
    </location>
</feature>
<feature type="region of interest" description="Disordered" evidence="1">
    <location>
        <begin position="883"/>
        <end position="915"/>
    </location>
</feature>
<feature type="compositionally biased region" description="Low complexity" evidence="1">
    <location>
        <begin position="381"/>
        <end position="396"/>
    </location>
</feature>
<feature type="region of interest" description="Disordered" evidence="1">
    <location>
        <begin position="793"/>
        <end position="813"/>
    </location>
</feature>
<feature type="region of interest" description="Disordered" evidence="1">
    <location>
        <begin position="842"/>
        <end position="864"/>
    </location>
</feature>
<feature type="region of interest" description="Disordered" evidence="1">
    <location>
        <begin position="730"/>
        <end position="750"/>
    </location>
</feature>
<evidence type="ECO:0000256" key="1">
    <source>
        <dbReference type="SAM" id="MobiDB-lite"/>
    </source>
</evidence>
<accession>A0AAD7HUS6</accession>
<feature type="region of interest" description="Disordered" evidence="1">
    <location>
        <begin position="153"/>
        <end position="177"/>
    </location>
</feature>
<feature type="compositionally biased region" description="Acidic residues" evidence="1">
    <location>
        <begin position="371"/>
        <end position="380"/>
    </location>
</feature>
<protein>
    <submittedName>
        <fullName evidence="2">Uncharacterized protein</fullName>
    </submittedName>
</protein>
<feature type="compositionally biased region" description="Basic residues" evidence="1">
    <location>
        <begin position="355"/>
        <end position="364"/>
    </location>
</feature>
<dbReference type="Pfam" id="PF18758">
    <property type="entry name" value="KDZ"/>
    <property type="match status" value="1"/>
</dbReference>
<feature type="region of interest" description="Disordered" evidence="1">
    <location>
        <begin position="621"/>
        <end position="649"/>
    </location>
</feature>
<sequence length="1092" mass="115189">MAPKSWATTEQTAWLKTWMPDFIRRQAEHKLHLFWPAMIEAWVRKWPEHAALGLPLPSDATARAPTADELATVGAAIKERKNKLENWFRNQRNKVNRANGGPTAAGGSTAARIQTMFNLAAPRRRRIHQPVEIFQRRNPQFVKLALTEAGYDDLANHPDEADDFTDEAAGTPEAQKKSLRSLRMRLRTRVVNALWEDVNDEERAAVMAELEKEKAEAQKEEEERQAQTGAERTAAEYQDGIDALDSVFADVHKAAYKAAGWVGMTIVGGPNPRMDGEMSLKIICFGETPSGNDFEQCCVNFEDDVVKPFEGFVQMCFTAQQCASRSMSTDTATTDVPRLPRVPAPPVAVAAPVAKKSKKRKSKKSPAVVEETSESPEETPDSPSSSSMSDDLSTDTGNLGLDRLFSEPATNDSSIFADDMDVDRSSADDFFEVIRTGFADDMDVDRSSGDDFFEASRAGIVDPAASFNSTQDGPVSGPAVRAAEEFLATLGMHADAPNPRWPAGMTAPLSPEAAAAIAQTERGGMPAGATMAIDPVLEALTVSPIAGPTSSCPRPRPAFKSALRLPPATSPVAPATSPVATVNVDGFNFPLSAPLPATNATPTPSLFKRPSVLFEAFRGVRGPTAASTPPTPRRSSSFTPAGTTTTLKGPTKSALFLTSLLGEMNSVPTASTAPTASTVVPMSTVTVTSAVPTSPTVTSVPIVTAPIVTTASPPTVTATATSPAVVLAPSTPTVTSPAVPASSVTSRDIPPTASTPIVTSSAANVVTSTPTITSPLAGPKAFVAPETRPATSLSVAAPKKAPVKRKAAGDKAKHNVVVPTAPTTTAPIVDPTPFVAPETRPATSLSVAAPKKAPAKGNATKGKAANSKKVSFALADERENAAGVAHETAVRRGRGRPSTKTNPAHAIAQTDGEAVERAWASANPLARSTEMGPGSRRDTLDDHSTAALGEVTNAAPAADLGVIHNIGRADPALTKLIRSREKGMQAREAEHQRKQEAAKVAAAREKQAAKGWIEDNIDGARVVVLTRARKPAKNADGTEVRVAGMRLTAADVRAREADAKVLKALNNKKTPASGGKRKAETQSTGATKRRKN</sequence>
<feature type="region of interest" description="Disordered" evidence="1">
    <location>
        <begin position="1063"/>
        <end position="1092"/>
    </location>
</feature>
<dbReference type="InterPro" id="IPR040521">
    <property type="entry name" value="KDZ"/>
</dbReference>
<proteinExistence type="predicted"/>
<name>A0AAD7HUS6_9AGAR</name>
<comment type="caution">
    <text evidence="2">The sequence shown here is derived from an EMBL/GenBank/DDBJ whole genome shotgun (WGS) entry which is preliminary data.</text>
</comment>
<gene>
    <name evidence="2" type="ORF">B0H16DRAFT_1734836</name>
</gene>
<evidence type="ECO:0000313" key="2">
    <source>
        <dbReference type="EMBL" id="KAJ7728067.1"/>
    </source>
</evidence>
<feature type="region of interest" description="Disordered" evidence="1">
    <location>
        <begin position="327"/>
        <end position="406"/>
    </location>
</feature>
<keyword evidence="3" id="KW-1185">Reference proteome</keyword>
<feature type="compositionally biased region" description="Low complexity" evidence="1">
    <location>
        <begin position="730"/>
        <end position="746"/>
    </location>
</feature>
<feature type="compositionally biased region" description="Low complexity" evidence="1">
    <location>
        <begin position="623"/>
        <end position="641"/>
    </location>
</feature>
<dbReference type="AlphaFoldDB" id="A0AAD7HUS6"/>
<dbReference type="Proteomes" id="UP001215598">
    <property type="component" value="Unassembled WGS sequence"/>
</dbReference>
<reference evidence="2" key="1">
    <citation type="submission" date="2023-03" db="EMBL/GenBank/DDBJ databases">
        <title>Massive genome expansion in bonnet fungi (Mycena s.s.) driven by repeated elements and novel gene families across ecological guilds.</title>
        <authorList>
            <consortium name="Lawrence Berkeley National Laboratory"/>
            <person name="Harder C.B."/>
            <person name="Miyauchi S."/>
            <person name="Viragh M."/>
            <person name="Kuo A."/>
            <person name="Thoen E."/>
            <person name="Andreopoulos B."/>
            <person name="Lu D."/>
            <person name="Skrede I."/>
            <person name="Drula E."/>
            <person name="Henrissat B."/>
            <person name="Morin E."/>
            <person name="Kohler A."/>
            <person name="Barry K."/>
            <person name="LaButti K."/>
            <person name="Morin E."/>
            <person name="Salamov A."/>
            <person name="Lipzen A."/>
            <person name="Mereny Z."/>
            <person name="Hegedus B."/>
            <person name="Baldrian P."/>
            <person name="Stursova M."/>
            <person name="Weitz H."/>
            <person name="Taylor A."/>
            <person name="Grigoriev I.V."/>
            <person name="Nagy L.G."/>
            <person name="Martin F."/>
            <person name="Kauserud H."/>
        </authorList>
    </citation>
    <scope>NUCLEOTIDE SEQUENCE</scope>
    <source>
        <strain evidence="2">CBHHK182m</strain>
    </source>
</reference>